<evidence type="ECO:0000313" key="1">
    <source>
        <dbReference type="EMBL" id="SHG88396.1"/>
    </source>
</evidence>
<sequence length="72" mass="7895">MKRADKPPAPTWANLTLLLACLVCAGITLAMKQGVIKGLETVPPISTQEEFISVYGALEGQSRYQEYRGITR</sequence>
<proteinExistence type="predicted"/>
<reference evidence="1 2" key="1">
    <citation type="submission" date="2016-11" db="EMBL/GenBank/DDBJ databases">
        <authorList>
            <person name="Jaros S."/>
            <person name="Januszkiewicz K."/>
            <person name="Wedrychowicz H."/>
        </authorList>
    </citation>
    <scope>NUCLEOTIDE SEQUENCE [LARGE SCALE GENOMIC DNA]</scope>
    <source>
        <strain evidence="1 2">DSM 16917</strain>
    </source>
</reference>
<dbReference type="PROSITE" id="PS51257">
    <property type="entry name" value="PROKAR_LIPOPROTEIN"/>
    <property type="match status" value="1"/>
</dbReference>
<name>A0A1M5NFL5_9GAMM</name>
<dbReference type="EMBL" id="FQXG01000001">
    <property type="protein sequence ID" value="SHG88396.1"/>
    <property type="molecule type" value="Genomic_DNA"/>
</dbReference>
<gene>
    <name evidence="1" type="ORF">SAMN02745129_1037</name>
</gene>
<dbReference type="Proteomes" id="UP000184268">
    <property type="component" value="Unassembled WGS sequence"/>
</dbReference>
<accession>A0A1M5NFL5</accession>
<keyword evidence="2" id="KW-1185">Reference proteome</keyword>
<protein>
    <submittedName>
        <fullName evidence="1">Uncharacterized protein</fullName>
    </submittedName>
</protein>
<evidence type="ECO:0000313" key="2">
    <source>
        <dbReference type="Proteomes" id="UP000184268"/>
    </source>
</evidence>
<organism evidence="1 2">
    <name type="scientific">Ferrimonas marina</name>
    <dbReference type="NCBI Taxonomy" id="299255"/>
    <lineage>
        <taxon>Bacteria</taxon>
        <taxon>Pseudomonadati</taxon>
        <taxon>Pseudomonadota</taxon>
        <taxon>Gammaproteobacteria</taxon>
        <taxon>Alteromonadales</taxon>
        <taxon>Ferrimonadaceae</taxon>
        <taxon>Ferrimonas</taxon>
    </lineage>
</organism>
<dbReference type="RefSeq" id="WP_067654699.1">
    <property type="nucleotide sequence ID" value="NZ_FQXG01000001.1"/>
</dbReference>
<dbReference type="STRING" id="299255.SAMN02745129_1037"/>
<dbReference type="AlphaFoldDB" id="A0A1M5NFL5"/>